<gene>
    <name evidence="2" type="ORF">JL2886_03658</name>
</gene>
<dbReference type="InterPro" id="IPR006342">
    <property type="entry name" value="FkbM_mtfrase"/>
</dbReference>
<evidence type="ECO:0000313" key="3">
    <source>
        <dbReference type="Proteomes" id="UP000092565"/>
    </source>
</evidence>
<dbReference type="AlphaFoldDB" id="A0A1B0ZWZ4"/>
<dbReference type="Gene3D" id="3.40.50.150">
    <property type="entry name" value="Vaccinia Virus protein VP39"/>
    <property type="match status" value="1"/>
</dbReference>
<reference evidence="2 3" key="1">
    <citation type="submission" date="2016-04" db="EMBL/GenBank/DDBJ databases">
        <authorList>
            <person name="Evans L.H."/>
            <person name="Alamgir A."/>
            <person name="Owens N."/>
            <person name="Weber N.D."/>
            <person name="Virtaneva K."/>
            <person name="Barbian K."/>
            <person name="Babar A."/>
            <person name="Rosenke K."/>
        </authorList>
    </citation>
    <scope>NUCLEOTIDE SEQUENCE [LARGE SCALE GENOMIC DNA]</scope>
    <source>
        <strain evidence="2 3">JL2886</strain>
    </source>
</reference>
<feature type="domain" description="Methyltransferase FkbM" evidence="1">
    <location>
        <begin position="72"/>
        <end position="193"/>
    </location>
</feature>
<evidence type="ECO:0000313" key="2">
    <source>
        <dbReference type="EMBL" id="ANP38531.1"/>
    </source>
</evidence>
<dbReference type="Pfam" id="PF05050">
    <property type="entry name" value="Methyltransf_21"/>
    <property type="match status" value="1"/>
</dbReference>
<sequence length="229" mass="25014">MTAAATDPFLTCLDMKFPLDKAVLPPRVRKLLRTGAYEAKEAVAAKKLIRTGDVVMELGGGIGFMSTLVATQTPAQSVHSFEANPQLLPYIDRVHALNGVQNAKVTHAVLSDSDGTAPFYVRPNFLASSLTPMAEDGPDVQQVEVPMRDMNRVMAELKPSVLICDIEGAEAELLPKMDLSSLRAVLIETHPQWIGKAGIRKVFQCLDAAGLVFFPRWSHGKVAVFRSDW</sequence>
<dbReference type="RefSeq" id="WP_065273178.1">
    <property type="nucleotide sequence ID" value="NZ_CP015124.1"/>
</dbReference>
<dbReference type="NCBIfam" id="TIGR01444">
    <property type="entry name" value="fkbM_fam"/>
    <property type="match status" value="1"/>
</dbReference>
<dbReference type="PANTHER" id="PTHR34203:SF15">
    <property type="entry name" value="SLL1173 PROTEIN"/>
    <property type="match status" value="1"/>
</dbReference>
<dbReference type="GO" id="GO:0032259">
    <property type="term" value="P:methylation"/>
    <property type="evidence" value="ECO:0007669"/>
    <property type="project" value="UniProtKB-KW"/>
</dbReference>
<dbReference type="InterPro" id="IPR052514">
    <property type="entry name" value="SAM-dependent_MTase"/>
</dbReference>
<accession>A0A1B0ZWZ4</accession>
<keyword evidence="3" id="KW-1185">Reference proteome</keyword>
<dbReference type="SUPFAM" id="SSF53335">
    <property type="entry name" value="S-adenosyl-L-methionine-dependent methyltransferases"/>
    <property type="match status" value="1"/>
</dbReference>
<protein>
    <submittedName>
        <fullName evidence="2">FkbM family methyltransferase</fullName>
    </submittedName>
</protein>
<dbReference type="PANTHER" id="PTHR34203">
    <property type="entry name" value="METHYLTRANSFERASE, FKBM FAMILY PROTEIN"/>
    <property type="match status" value="1"/>
</dbReference>
<keyword evidence="2" id="KW-0489">Methyltransferase</keyword>
<dbReference type="EMBL" id="CP015124">
    <property type="protein sequence ID" value="ANP38531.1"/>
    <property type="molecule type" value="Genomic_DNA"/>
</dbReference>
<keyword evidence="2" id="KW-0808">Transferase</keyword>
<name>A0A1B0ZWZ4_9RHOB</name>
<dbReference type="GO" id="GO:0008168">
    <property type="term" value="F:methyltransferase activity"/>
    <property type="evidence" value="ECO:0007669"/>
    <property type="project" value="UniProtKB-KW"/>
</dbReference>
<dbReference type="InterPro" id="IPR029063">
    <property type="entry name" value="SAM-dependent_MTases_sf"/>
</dbReference>
<organism evidence="2 3">
    <name type="scientific">Phaeobacter gallaeciensis</name>
    <dbReference type="NCBI Taxonomy" id="60890"/>
    <lineage>
        <taxon>Bacteria</taxon>
        <taxon>Pseudomonadati</taxon>
        <taxon>Pseudomonadota</taxon>
        <taxon>Alphaproteobacteria</taxon>
        <taxon>Rhodobacterales</taxon>
        <taxon>Roseobacteraceae</taxon>
        <taxon>Phaeobacter</taxon>
    </lineage>
</organism>
<dbReference type="Proteomes" id="UP000092565">
    <property type="component" value="Chromosome"/>
</dbReference>
<dbReference type="PATRIC" id="fig|60890.4.peg.3566"/>
<proteinExistence type="predicted"/>
<evidence type="ECO:0000259" key="1">
    <source>
        <dbReference type="Pfam" id="PF05050"/>
    </source>
</evidence>